<comment type="function">
    <text evidence="1 7">Involved in allosteric regulation of aspartate carbamoyltransferase.</text>
</comment>
<sequence length="155" mass="17592">MSKETKLQVEAIKNGTVIDHIPAKVGVKVLKLFDMHHSNQRVTIGLNLPSSALGHKDLLKIENVFISEEQANKLALYAPHATVNQIENYEVVKKLALELPERINNVFACPNSNCISHNEPVESSFRIFEKAHDIRLKCKYCEKVFSREIVTEREA</sequence>
<dbReference type="SUPFAM" id="SSF54893">
    <property type="entry name" value="Aspartate carbamoyltransferase, Regulatory-chain, N-terminal domain"/>
    <property type="match status" value="1"/>
</dbReference>
<comment type="cofactor">
    <cofactor evidence="7">
        <name>Zn(2+)</name>
        <dbReference type="ChEBI" id="CHEBI:29105"/>
    </cofactor>
    <text evidence="7">Binds 1 zinc ion per subunit.</text>
</comment>
<dbReference type="HAMAP" id="MF_00002">
    <property type="entry name" value="Asp_carb_tr_reg"/>
    <property type="match status" value="1"/>
</dbReference>
<dbReference type="InterPro" id="IPR036793">
    <property type="entry name" value="Asp_carbatrfase_reg_N_sf"/>
</dbReference>
<proteinExistence type="inferred from homology"/>
<dbReference type="GO" id="GO:0006221">
    <property type="term" value="P:pyrimidine nucleotide biosynthetic process"/>
    <property type="evidence" value="ECO:0007669"/>
    <property type="project" value="UniProtKB-UniRule"/>
</dbReference>
<feature type="binding site" evidence="7">
    <location>
        <position position="141"/>
    </location>
    <ligand>
        <name>Zn(2+)</name>
        <dbReference type="ChEBI" id="CHEBI:29105"/>
    </ligand>
</feature>
<feature type="domain" description="Aspartate carbamoyltransferase regulatory subunit N-terminal" evidence="8">
    <location>
        <begin position="7"/>
        <end position="97"/>
    </location>
</feature>
<dbReference type="GO" id="GO:0006207">
    <property type="term" value="P:'de novo' pyrimidine nucleobase biosynthetic process"/>
    <property type="evidence" value="ECO:0007669"/>
    <property type="project" value="InterPro"/>
</dbReference>
<evidence type="ECO:0000259" key="9">
    <source>
        <dbReference type="Pfam" id="PF02748"/>
    </source>
</evidence>
<feature type="binding site" evidence="7">
    <location>
        <position position="138"/>
    </location>
    <ligand>
        <name>Zn(2+)</name>
        <dbReference type="ChEBI" id="CHEBI:29105"/>
    </ligand>
</feature>
<gene>
    <name evidence="7" type="primary">pyrI</name>
    <name evidence="10" type="ORF">AMR76_07605</name>
</gene>
<dbReference type="AlphaFoldDB" id="A0A0Q2N3H4"/>
<dbReference type="PANTHER" id="PTHR35805:SF1">
    <property type="entry name" value="ASPARTATE CARBAMOYLTRANSFERASE REGULATORY CHAIN"/>
    <property type="match status" value="1"/>
</dbReference>
<dbReference type="InterPro" id="IPR036792">
    <property type="entry name" value="Asp_carbatrfase_reg_C_sf"/>
</dbReference>
<protein>
    <recommendedName>
        <fullName evidence="3 7">Aspartate carbamoyltransferase regulatory chain</fullName>
    </recommendedName>
</protein>
<evidence type="ECO:0000256" key="2">
    <source>
        <dbReference type="ARBA" id="ARBA00010498"/>
    </source>
</evidence>
<comment type="caution">
    <text evidence="10">The sequence shown here is derived from an EMBL/GenBank/DDBJ whole genome shotgun (WGS) entry which is preliminary data.</text>
</comment>
<dbReference type="SUPFAM" id="SSF57825">
    <property type="entry name" value="Aspartate carbamoyltransferase, Regulatory-chain, C-terminal domain"/>
    <property type="match status" value="1"/>
</dbReference>
<dbReference type="Proteomes" id="UP000051221">
    <property type="component" value="Unassembled WGS sequence"/>
</dbReference>
<dbReference type="InterPro" id="IPR002801">
    <property type="entry name" value="Asp_carbamoylTrfase_reg"/>
</dbReference>
<keyword evidence="5 7" id="KW-0862">Zinc</keyword>
<dbReference type="InterPro" id="IPR020542">
    <property type="entry name" value="Asp_carbamoyltrfase_reg_C"/>
</dbReference>
<name>A0A0Q2N3H4_VIBFU</name>
<dbReference type="PANTHER" id="PTHR35805">
    <property type="entry name" value="ASPARTATE CARBAMOYLTRANSFERASE REGULATORY CHAIN"/>
    <property type="match status" value="1"/>
</dbReference>
<keyword evidence="6 7" id="KW-0665">Pyrimidine biosynthesis</keyword>
<comment type="similarity">
    <text evidence="2 7">Belongs to the PyrI family.</text>
</comment>
<accession>A0A0Q2N3H4</accession>
<dbReference type="Pfam" id="PF02748">
    <property type="entry name" value="PyrI_C"/>
    <property type="match status" value="1"/>
</dbReference>
<evidence type="ECO:0000256" key="3">
    <source>
        <dbReference type="ARBA" id="ARBA00021764"/>
    </source>
</evidence>
<dbReference type="InterPro" id="IPR020545">
    <property type="entry name" value="Asp_carbamoyltransf_reg_N"/>
</dbReference>
<dbReference type="OrthoDB" id="5599321at2"/>
<reference evidence="10 11" key="1">
    <citation type="submission" date="2015-08" db="EMBL/GenBank/DDBJ databases">
        <title>Antibacterial properties of a collection of Vibrionaceae strains.</title>
        <authorList>
            <person name="Giubergia S."/>
        </authorList>
    </citation>
    <scope>NUCLEOTIDE SEQUENCE [LARGE SCALE GENOMIC DNA]</scope>
    <source>
        <strain evidence="10 11">S0821</strain>
    </source>
</reference>
<dbReference type="GO" id="GO:0046872">
    <property type="term" value="F:metal ion binding"/>
    <property type="evidence" value="ECO:0007669"/>
    <property type="project" value="UniProtKB-KW"/>
</dbReference>
<keyword evidence="10" id="KW-0808">Transferase</keyword>
<keyword evidence="4 7" id="KW-0479">Metal-binding</keyword>
<comment type="subunit">
    <text evidence="7">Contains catalytic and regulatory chains.</text>
</comment>
<evidence type="ECO:0000259" key="8">
    <source>
        <dbReference type="Pfam" id="PF01948"/>
    </source>
</evidence>
<dbReference type="NCBIfam" id="TIGR00240">
    <property type="entry name" value="ATCase_reg"/>
    <property type="match status" value="1"/>
</dbReference>
<dbReference type="Pfam" id="PF01948">
    <property type="entry name" value="PyrI"/>
    <property type="match status" value="1"/>
</dbReference>
<keyword evidence="11" id="KW-1185">Reference proteome</keyword>
<feature type="binding site" evidence="7">
    <location>
        <position position="114"/>
    </location>
    <ligand>
        <name>Zn(2+)</name>
        <dbReference type="ChEBI" id="CHEBI:29105"/>
    </ligand>
</feature>
<dbReference type="EMBL" id="LKHS01000006">
    <property type="protein sequence ID" value="KQH86407.1"/>
    <property type="molecule type" value="Genomic_DNA"/>
</dbReference>
<evidence type="ECO:0000256" key="4">
    <source>
        <dbReference type="ARBA" id="ARBA00022723"/>
    </source>
</evidence>
<dbReference type="OMA" id="NNVFECP"/>
<evidence type="ECO:0000256" key="5">
    <source>
        <dbReference type="ARBA" id="ARBA00022833"/>
    </source>
</evidence>
<dbReference type="Gene3D" id="2.30.30.20">
    <property type="entry name" value="Aspartate carbamoyltransferase regulatory subunit, C-terminal domain"/>
    <property type="match status" value="1"/>
</dbReference>
<evidence type="ECO:0000256" key="1">
    <source>
        <dbReference type="ARBA" id="ARBA00002565"/>
    </source>
</evidence>
<dbReference type="GeneID" id="50533643"/>
<dbReference type="InParanoid" id="A0A0Q2N3H4"/>
<dbReference type="GO" id="GO:0009347">
    <property type="term" value="C:aspartate carbamoyltransferase complex"/>
    <property type="evidence" value="ECO:0007669"/>
    <property type="project" value="InterPro"/>
</dbReference>
<dbReference type="FunCoup" id="A0A0Q2N3H4">
    <property type="interactions" value="193"/>
</dbReference>
<evidence type="ECO:0000256" key="7">
    <source>
        <dbReference type="HAMAP-Rule" id="MF_00002"/>
    </source>
</evidence>
<dbReference type="Gene3D" id="3.30.70.140">
    <property type="entry name" value="Aspartate carbamoyltransferase regulatory subunit, N-terminal domain"/>
    <property type="match status" value="1"/>
</dbReference>
<evidence type="ECO:0000313" key="10">
    <source>
        <dbReference type="EMBL" id="KQH86407.1"/>
    </source>
</evidence>
<dbReference type="RefSeq" id="WP_004728676.1">
    <property type="nucleotide sequence ID" value="NZ_CABLCD010000018.1"/>
</dbReference>
<dbReference type="GO" id="GO:0016740">
    <property type="term" value="F:transferase activity"/>
    <property type="evidence" value="ECO:0007669"/>
    <property type="project" value="UniProtKB-KW"/>
</dbReference>
<feature type="binding site" evidence="7">
    <location>
        <position position="109"/>
    </location>
    <ligand>
        <name>Zn(2+)</name>
        <dbReference type="ChEBI" id="CHEBI:29105"/>
    </ligand>
</feature>
<evidence type="ECO:0000256" key="6">
    <source>
        <dbReference type="ARBA" id="ARBA00022975"/>
    </source>
</evidence>
<feature type="domain" description="Aspartate carbamoyltransferase regulatory subunit C-terminal" evidence="9">
    <location>
        <begin position="102"/>
        <end position="150"/>
    </location>
</feature>
<evidence type="ECO:0000313" key="11">
    <source>
        <dbReference type="Proteomes" id="UP000051221"/>
    </source>
</evidence>
<organism evidence="10 11">
    <name type="scientific">Vibrio furnissii</name>
    <dbReference type="NCBI Taxonomy" id="29494"/>
    <lineage>
        <taxon>Bacteria</taxon>
        <taxon>Pseudomonadati</taxon>
        <taxon>Pseudomonadota</taxon>
        <taxon>Gammaproteobacteria</taxon>
        <taxon>Vibrionales</taxon>
        <taxon>Vibrionaceae</taxon>
        <taxon>Vibrio</taxon>
    </lineage>
</organism>